<feature type="compositionally biased region" description="Gly residues" evidence="1">
    <location>
        <begin position="68"/>
        <end position="85"/>
    </location>
</feature>
<feature type="domain" description="NAD(P)-binding" evidence="2">
    <location>
        <begin position="91"/>
        <end position="247"/>
    </location>
</feature>
<comment type="caution">
    <text evidence="3">The sequence shown here is derived from an EMBL/GenBank/DDBJ whole genome shotgun (WGS) entry which is preliminary data.</text>
</comment>
<sequence>MSKIVVFGAGGRAGVRVVAEAVGRGHEVTAVVRDPGKYAGVWGSPGTGSSGAGSSGTGSSGTEPSGAGSSGAGSSGAGSSGAGSSGAGSSGAGVRVVAGDVTDLASVAEVAAGHDAAVQVAARLDVSSEEFYTAAARALVGGLGQAGVSRLVAVGIGTLLEVSPGVRLVDTPDFPAEARAFSLGHAAELEVFEKSRLDWVVLAPPPVLLDESASRTGRYRIGGGEVPALEPVFSFADLGVAVVDEVERPRHHRVQVAVSY</sequence>
<accession>A0A7W9LHC2</accession>
<gene>
    <name evidence="3" type="ORF">HD596_010607</name>
</gene>
<evidence type="ECO:0000256" key="1">
    <source>
        <dbReference type="SAM" id="MobiDB-lite"/>
    </source>
</evidence>
<organism evidence="3 4">
    <name type="scientific">Nonomuraea jabiensis</name>
    <dbReference type="NCBI Taxonomy" id="882448"/>
    <lineage>
        <taxon>Bacteria</taxon>
        <taxon>Bacillati</taxon>
        <taxon>Actinomycetota</taxon>
        <taxon>Actinomycetes</taxon>
        <taxon>Streptosporangiales</taxon>
        <taxon>Streptosporangiaceae</taxon>
        <taxon>Nonomuraea</taxon>
    </lineage>
</organism>
<dbReference type="PANTHER" id="PTHR43355:SF2">
    <property type="entry name" value="FLAVIN REDUCTASE (NADPH)"/>
    <property type="match status" value="1"/>
</dbReference>
<dbReference type="GO" id="GO:0016646">
    <property type="term" value="F:oxidoreductase activity, acting on the CH-NH group of donors, NAD or NADP as acceptor"/>
    <property type="evidence" value="ECO:0007669"/>
    <property type="project" value="TreeGrafter"/>
</dbReference>
<dbReference type="SUPFAM" id="SSF51735">
    <property type="entry name" value="NAD(P)-binding Rossmann-fold domains"/>
    <property type="match status" value="1"/>
</dbReference>
<dbReference type="Proteomes" id="UP000579153">
    <property type="component" value="Unassembled WGS sequence"/>
</dbReference>
<evidence type="ECO:0000313" key="3">
    <source>
        <dbReference type="EMBL" id="MBB5783851.1"/>
    </source>
</evidence>
<dbReference type="EMBL" id="JACHMB010000001">
    <property type="protein sequence ID" value="MBB5783851.1"/>
    <property type="molecule type" value="Genomic_DNA"/>
</dbReference>
<evidence type="ECO:0000259" key="2">
    <source>
        <dbReference type="Pfam" id="PF13460"/>
    </source>
</evidence>
<protein>
    <submittedName>
        <fullName evidence="3">Putative NADH-flavin reductase</fullName>
    </submittedName>
</protein>
<keyword evidence="4" id="KW-1185">Reference proteome</keyword>
<dbReference type="RefSeq" id="WP_185076890.1">
    <property type="nucleotide sequence ID" value="NZ_JACHMB010000001.1"/>
</dbReference>
<evidence type="ECO:0000313" key="4">
    <source>
        <dbReference type="Proteomes" id="UP000579153"/>
    </source>
</evidence>
<feature type="compositionally biased region" description="Gly residues" evidence="1">
    <location>
        <begin position="43"/>
        <end position="59"/>
    </location>
</feature>
<proteinExistence type="predicted"/>
<dbReference type="InterPro" id="IPR036291">
    <property type="entry name" value="NAD(P)-bd_dom_sf"/>
</dbReference>
<feature type="region of interest" description="Disordered" evidence="1">
    <location>
        <begin position="36"/>
        <end position="85"/>
    </location>
</feature>
<dbReference type="Pfam" id="PF13460">
    <property type="entry name" value="NAD_binding_10"/>
    <property type="match status" value="1"/>
</dbReference>
<dbReference type="Gene3D" id="3.40.50.720">
    <property type="entry name" value="NAD(P)-binding Rossmann-like Domain"/>
    <property type="match status" value="1"/>
</dbReference>
<dbReference type="InterPro" id="IPR016040">
    <property type="entry name" value="NAD(P)-bd_dom"/>
</dbReference>
<name>A0A7W9LHC2_9ACTN</name>
<reference evidence="3 4" key="1">
    <citation type="submission" date="2020-08" db="EMBL/GenBank/DDBJ databases">
        <title>Sequencing the genomes of 1000 actinobacteria strains.</title>
        <authorList>
            <person name="Klenk H.-P."/>
        </authorList>
    </citation>
    <scope>NUCLEOTIDE SEQUENCE [LARGE SCALE GENOMIC DNA]</scope>
    <source>
        <strain evidence="3 4">DSM 45507</strain>
    </source>
</reference>
<dbReference type="InterPro" id="IPR051606">
    <property type="entry name" value="Polyketide_Oxido-like"/>
</dbReference>
<dbReference type="PANTHER" id="PTHR43355">
    <property type="entry name" value="FLAVIN REDUCTASE (NADPH)"/>
    <property type="match status" value="1"/>
</dbReference>
<dbReference type="AlphaFoldDB" id="A0A7W9LHC2"/>